<accession>A0A2K8Z2Y5</accession>
<evidence type="ECO:0000256" key="7">
    <source>
        <dbReference type="ARBA" id="ARBA00022777"/>
    </source>
</evidence>
<dbReference type="GO" id="GO:0005886">
    <property type="term" value="C:plasma membrane"/>
    <property type="evidence" value="ECO:0007669"/>
    <property type="project" value="TreeGrafter"/>
</dbReference>
<evidence type="ECO:0000256" key="2">
    <source>
        <dbReference type="ARBA" id="ARBA00004370"/>
    </source>
</evidence>
<comment type="catalytic activity">
    <reaction evidence="1">
        <text>ATP + protein L-histidine = ADP + protein N-phospho-L-histidine.</text>
        <dbReference type="EC" id="2.7.13.3"/>
    </reaction>
</comment>
<dbReference type="PRINTS" id="PR00344">
    <property type="entry name" value="BCTRLSENSOR"/>
</dbReference>
<sequence length="453" mass="50376">MSLRTRLTLLFTAIVSLLLALFCGLLYGLAERYRGNEFQNRLQAEAQTAGHLLVGKERMGPTLYKLLDKNQLTVLPQEEIIIYDANNKLIYESGTDYLTVSPATLAGIRQQKRLYWREANREIVGILFTEEQAASVIFASAVDTYGHRTLKDFARLLAIGWCVMTGLMLLAGRFFAGRTLQPINQINQRIDTITASNLSLRLSEGDTEDELTQLARRFNRMLNRLEDAFRLQRSFVSHASHELRTPLTAITGQLEVSLLADDDADELRETLRSVLDDVRGLNQMTNGLLGLASASMDSSAVPMLPVQLDSLLSQIQLDFQRLQPQYNIHLRIDSPTKPYRDWQLTGSESLLRTAFFNLIDNGGKFSPDHTVSVTLSAQSSSMLVTVHNSGSIIPADQLMAIFSPFQRGSNASGLPGHGIGLALTKRIVELHQGQIRVDSSPEVGTTFTVTLPR</sequence>
<dbReference type="Pfam" id="PF00672">
    <property type="entry name" value="HAMP"/>
    <property type="match status" value="1"/>
</dbReference>
<evidence type="ECO:0000259" key="11">
    <source>
        <dbReference type="PROSITE" id="PS50109"/>
    </source>
</evidence>
<dbReference type="CDD" id="cd06225">
    <property type="entry name" value="HAMP"/>
    <property type="match status" value="1"/>
</dbReference>
<dbReference type="KEGG" id="spir:CWM47_21780"/>
<dbReference type="Gene3D" id="1.10.287.130">
    <property type="match status" value="1"/>
</dbReference>
<feature type="domain" description="Histidine kinase" evidence="11">
    <location>
        <begin position="238"/>
        <end position="453"/>
    </location>
</feature>
<dbReference type="InterPro" id="IPR003594">
    <property type="entry name" value="HATPase_dom"/>
</dbReference>
<keyword evidence="9" id="KW-0902">Two-component regulatory system</keyword>
<dbReference type="RefSeq" id="WP_100990304.1">
    <property type="nucleotide sequence ID" value="NZ_CP025096.1"/>
</dbReference>
<feature type="domain" description="HAMP" evidence="12">
    <location>
        <begin position="177"/>
        <end position="230"/>
    </location>
</feature>
<dbReference type="InterPro" id="IPR036097">
    <property type="entry name" value="HisK_dim/P_sf"/>
</dbReference>
<keyword evidence="10" id="KW-0472">Membrane</keyword>
<evidence type="ECO:0000256" key="5">
    <source>
        <dbReference type="ARBA" id="ARBA00022679"/>
    </source>
</evidence>
<evidence type="ECO:0000256" key="3">
    <source>
        <dbReference type="ARBA" id="ARBA00012438"/>
    </source>
</evidence>
<keyword evidence="4" id="KW-0597">Phosphoprotein</keyword>
<dbReference type="EC" id="2.7.13.3" evidence="3"/>
<protein>
    <recommendedName>
        <fullName evidence="3">histidine kinase</fullName>
        <ecNumber evidence="3">2.7.13.3</ecNumber>
    </recommendedName>
</protein>
<dbReference type="PROSITE" id="PS50109">
    <property type="entry name" value="HIS_KIN"/>
    <property type="match status" value="1"/>
</dbReference>
<keyword evidence="7 13" id="KW-0418">Kinase</keyword>
<dbReference type="PANTHER" id="PTHR45436:SF5">
    <property type="entry name" value="SENSOR HISTIDINE KINASE TRCS"/>
    <property type="match status" value="1"/>
</dbReference>
<dbReference type="EMBL" id="CP025096">
    <property type="protein sequence ID" value="AUD04238.1"/>
    <property type="molecule type" value="Genomic_DNA"/>
</dbReference>
<evidence type="ECO:0000313" key="14">
    <source>
        <dbReference type="Proteomes" id="UP000232883"/>
    </source>
</evidence>
<proteinExistence type="predicted"/>
<reference evidence="13 14" key="1">
    <citation type="submission" date="2017-11" db="EMBL/GenBank/DDBJ databases">
        <title>Taxonomic description and genome sequences of Spirosoma HA7 sp. nov., isolated from pollen microhabitat of Corylus avellana.</title>
        <authorList>
            <person name="Ambika Manirajan B."/>
            <person name="Suarez C."/>
            <person name="Ratering S."/>
            <person name="Geissler-Plaum R."/>
            <person name="Cardinale M."/>
            <person name="Sylvia S."/>
        </authorList>
    </citation>
    <scope>NUCLEOTIDE SEQUENCE [LARGE SCALE GENOMIC DNA]</scope>
    <source>
        <strain evidence="13 14">HA7</strain>
    </source>
</reference>
<dbReference type="SMART" id="SM00387">
    <property type="entry name" value="HATPase_c"/>
    <property type="match status" value="1"/>
</dbReference>
<name>A0A2K8Z2Y5_9BACT</name>
<dbReference type="SMART" id="SM00388">
    <property type="entry name" value="HisKA"/>
    <property type="match status" value="1"/>
</dbReference>
<dbReference type="Pfam" id="PF00512">
    <property type="entry name" value="HisKA"/>
    <property type="match status" value="1"/>
</dbReference>
<keyword evidence="14" id="KW-1185">Reference proteome</keyword>
<dbReference type="SMART" id="SM00304">
    <property type="entry name" value="HAMP"/>
    <property type="match status" value="1"/>
</dbReference>
<dbReference type="Proteomes" id="UP000232883">
    <property type="component" value="Chromosome"/>
</dbReference>
<dbReference type="InterPro" id="IPR003660">
    <property type="entry name" value="HAMP_dom"/>
</dbReference>
<evidence type="ECO:0000256" key="4">
    <source>
        <dbReference type="ARBA" id="ARBA00022553"/>
    </source>
</evidence>
<dbReference type="Gene3D" id="3.30.565.10">
    <property type="entry name" value="Histidine kinase-like ATPase, C-terminal domain"/>
    <property type="match status" value="1"/>
</dbReference>
<organism evidence="13 14">
    <name type="scientific">Spirosoma pollinicola</name>
    <dbReference type="NCBI Taxonomy" id="2057025"/>
    <lineage>
        <taxon>Bacteria</taxon>
        <taxon>Pseudomonadati</taxon>
        <taxon>Bacteroidota</taxon>
        <taxon>Cytophagia</taxon>
        <taxon>Cytophagales</taxon>
        <taxon>Cytophagaceae</taxon>
        <taxon>Spirosoma</taxon>
    </lineage>
</organism>
<evidence type="ECO:0000256" key="1">
    <source>
        <dbReference type="ARBA" id="ARBA00000085"/>
    </source>
</evidence>
<dbReference type="InterPro" id="IPR005467">
    <property type="entry name" value="His_kinase_dom"/>
</dbReference>
<dbReference type="InterPro" id="IPR050428">
    <property type="entry name" value="TCS_sensor_his_kinase"/>
</dbReference>
<dbReference type="PROSITE" id="PS50885">
    <property type="entry name" value="HAMP"/>
    <property type="match status" value="1"/>
</dbReference>
<dbReference type="InterPro" id="IPR036890">
    <property type="entry name" value="HATPase_C_sf"/>
</dbReference>
<dbReference type="PANTHER" id="PTHR45436">
    <property type="entry name" value="SENSOR HISTIDINE KINASE YKOH"/>
    <property type="match status" value="1"/>
</dbReference>
<dbReference type="CDD" id="cd00082">
    <property type="entry name" value="HisKA"/>
    <property type="match status" value="1"/>
</dbReference>
<evidence type="ECO:0000313" key="13">
    <source>
        <dbReference type="EMBL" id="AUD04238.1"/>
    </source>
</evidence>
<evidence type="ECO:0000256" key="6">
    <source>
        <dbReference type="ARBA" id="ARBA00022692"/>
    </source>
</evidence>
<dbReference type="SUPFAM" id="SSF158472">
    <property type="entry name" value="HAMP domain-like"/>
    <property type="match status" value="1"/>
</dbReference>
<gene>
    <name evidence="13" type="ORF">CWM47_21780</name>
</gene>
<keyword evidence="6" id="KW-0812">Transmembrane</keyword>
<dbReference type="InterPro" id="IPR004358">
    <property type="entry name" value="Sig_transdc_His_kin-like_C"/>
</dbReference>
<dbReference type="OrthoDB" id="594725at2"/>
<evidence type="ECO:0000256" key="10">
    <source>
        <dbReference type="ARBA" id="ARBA00023136"/>
    </source>
</evidence>
<keyword evidence="8" id="KW-1133">Transmembrane helix</keyword>
<dbReference type="GO" id="GO:0000155">
    <property type="term" value="F:phosphorelay sensor kinase activity"/>
    <property type="evidence" value="ECO:0007669"/>
    <property type="project" value="InterPro"/>
</dbReference>
<dbReference type="Pfam" id="PF02518">
    <property type="entry name" value="HATPase_c"/>
    <property type="match status" value="1"/>
</dbReference>
<dbReference type="InterPro" id="IPR003661">
    <property type="entry name" value="HisK_dim/P_dom"/>
</dbReference>
<evidence type="ECO:0000256" key="9">
    <source>
        <dbReference type="ARBA" id="ARBA00023012"/>
    </source>
</evidence>
<dbReference type="Gene3D" id="6.10.340.10">
    <property type="match status" value="1"/>
</dbReference>
<dbReference type="SUPFAM" id="SSF47384">
    <property type="entry name" value="Homodimeric domain of signal transducing histidine kinase"/>
    <property type="match status" value="1"/>
</dbReference>
<dbReference type="AlphaFoldDB" id="A0A2K8Z2Y5"/>
<evidence type="ECO:0000256" key="8">
    <source>
        <dbReference type="ARBA" id="ARBA00022989"/>
    </source>
</evidence>
<keyword evidence="5" id="KW-0808">Transferase</keyword>
<evidence type="ECO:0000259" key="12">
    <source>
        <dbReference type="PROSITE" id="PS50885"/>
    </source>
</evidence>
<comment type="subcellular location">
    <subcellularLocation>
        <location evidence="2">Membrane</location>
    </subcellularLocation>
</comment>
<dbReference type="SUPFAM" id="SSF55874">
    <property type="entry name" value="ATPase domain of HSP90 chaperone/DNA topoisomerase II/histidine kinase"/>
    <property type="match status" value="1"/>
</dbReference>